<gene>
    <name evidence="4" type="ORF">A3H78_05665</name>
</gene>
<evidence type="ECO:0000256" key="1">
    <source>
        <dbReference type="ARBA" id="ARBA00023002"/>
    </source>
</evidence>
<dbReference type="Pfam" id="PF02153">
    <property type="entry name" value="PDH_N"/>
    <property type="match status" value="1"/>
</dbReference>
<name>A0A1F7JGL2_9BACT</name>
<organism evidence="4 5">
    <name type="scientific">Candidatus Roizmanbacteria bacterium RIFCSPLOWO2_02_FULL_36_11</name>
    <dbReference type="NCBI Taxonomy" id="1802071"/>
    <lineage>
        <taxon>Bacteria</taxon>
        <taxon>Candidatus Roizmaniibacteriota</taxon>
    </lineage>
</organism>
<dbReference type="InterPro" id="IPR003099">
    <property type="entry name" value="Prephen_DH"/>
</dbReference>
<dbReference type="GO" id="GO:0009094">
    <property type="term" value="P:L-phenylalanine biosynthetic process"/>
    <property type="evidence" value="ECO:0007669"/>
    <property type="project" value="UniProtKB-UniPathway"/>
</dbReference>
<dbReference type="Proteomes" id="UP000177418">
    <property type="component" value="Unassembled WGS sequence"/>
</dbReference>
<dbReference type="GO" id="GO:0004664">
    <property type="term" value="F:prephenate dehydratase activity"/>
    <property type="evidence" value="ECO:0007669"/>
    <property type="project" value="InterPro"/>
</dbReference>
<dbReference type="GO" id="GO:0033730">
    <property type="term" value="F:arogenate dehydrogenase (NADP+) activity"/>
    <property type="evidence" value="ECO:0007669"/>
    <property type="project" value="InterPro"/>
</dbReference>
<dbReference type="InterPro" id="IPR045011">
    <property type="entry name" value="TYRAAT1/2"/>
</dbReference>
<dbReference type="PANTHER" id="PTHR43207:SF1">
    <property type="entry name" value="OS06G0709000 PROTEIN"/>
    <property type="match status" value="1"/>
</dbReference>
<dbReference type="AlphaFoldDB" id="A0A1F7JGL2"/>
<sequence length="443" mass="51101">MRHISIIGFGRFGKTLYRLMKDDYIVTLHDRGKIDSHKIELTKNTTISKDLNQVYKNSVIFYAVPISAFKAVIASHKKYFQPNQLLIDVLSVKLYPAKVLIKYLKKSKTQALLTHPMFGPDSSQNGFSGLQIVMNKFMADDQNYNYWKNYFIRKGLRVIEMSAREHDKLAAESQGVTHFIGRLLEEFKFKPTNIDALGSKKLYEIMDQTCNDTWELFLNLQNFNPFTKKMRLRLGHSYDKLYNRLLPINVSSKYIIYGIQGGIGSFSEEAVLFYLNNKKVNNFKIKYLYTTENVLKSLHRGNIDFGLFAIQNAVGGVVQESTYAMARYKFKILDEFVIKIKHFLMKRKDVDITHIRNILAHPQVFKQCQSTLAREYRAFKLISSKGNMIDTALAAEALSKNKIPKNTAILGPGNLAPKYNFDIIGENLQDDKENLTTFFLVKR</sequence>
<dbReference type="InterPro" id="IPR036291">
    <property type="entry name" value="NAD(P)-bd_dom_sf"/>
</dbReference>
<dbReference type="PROSITE" id="PS51171">
    <property type="entry name" value="PREPHENATE_DEHYDR_3"/>
    <property type="match status" value="1"/>
</dbReference>
<dbReference type="GO" id="GO:0006571">
    <property type="term" value="P:tyrosine biosynthetic process"/>
    <property type="evidence" value="ECO:0007669"/>
    <property type="project" value="InterPro"/>
</dbReference>
<evidence type="ECO:0000313" key="5">
    <source>
        <dbReference type="Proteomes" id="UP000177418"/>
    </source>
</evidence>
<feature type="domain" description="Prephenate dehydratase" evidence="2">
    <location>
        <begin position="256"/>
        <end position="443"/>
    </location>
</feature>
<dbReference type="UniPathway" id="UPA00121">
    <property type="reaction ID" value="UER00345"/>
</dbReference>
<evidence type="ECO:0000313" key="4">
    <source>
        <dbReference type="EMBL" id="OGK54748.1"/>
    </source>
</evidence>
<dbReference type="InterPro" id="IPR059064">
    <property type="entry name" value="TYRAAT2_C"/>
</dbReference>
<proteinExistence type="predicted"/>
<dbReference type="InterPro" id="IPR001086">
    <property type="entry name" value="Preph_deHydtase"/>
</dbReference>
<accession>A0A1F7JGL2</accession>
<dbReference type="PANTHER" id="PTHR43207">
    <property type="entry name" value="AROGENATE DEHYDROGENASE-RELATED"/>
    <property type="match status" value="1"/>
</dbReference>
<dbReference type="GO" id="GO:0004665">
    <property type="term" value="F:prephenate dehydrogenase (NADP+) activity"/>
    <property type="evidence" value="ECO:0007669"/>
    <property type="project" value="InterPro"/>
</dbReference>
<dbReference type="SUPFAM" id="SSF51735">
    <property type="entry name" value="NAD(P)-binding Rossmann-fold domains"/>
    <property type="match status" value="1"/>
</dbReference>
<dbReference type="Gene3D" id="3.40.50.720">
    <property type="entry name" value="NAD(P)-binding Rossmann-like Domain"/>
    <property type="match status" value="1"/>
</dbReference>
<dbReference type="Pfam" id="PF26213">
    <property type="entry name" value="TYRAAT1_C"/>
    <property type="match status" value="1"/>
</dbReference>
<dbReference type="PROSITE" id="PS51176">
    <property type="entry name" value="PDH_ADH"/>
    <property type="match status" value="1"/>
</dbReference>
<dbReference type="EMBL" id="MGAV01000013">
    <property type="protein sequence ID" value="OGK54748.1"/>
    <property type="molecule type" value="Genomic_DNA"/>
</dbReference>
<dbReference type="Gene3D" id="3.40.190.10">
    <property type="entry name" value="Periplasmic binding protein-like II"/>
    <property type="match status" value="2"/>
</dbReference>
<reference evidence="4 5" key="1">
    <citation type="journal article" date="2016" name="Nat. Commun.">
        <title>Thousands of microbial genomes shed light on interconnected biogeochemical processes in an aquifer system.</title>
        <authorList>
            <person name="Anantharaman K."/>
            <person name="Brown C.T."/>
            <person name="Hug L.A."/>
            <person name="Sharon I."/>
            <person name="Castelle C.J."/>
            <person name="Probst A.J."/>
            <person name="Thomas B.C."/>
            <person name="Singh A."/>
            <person name="Wilkins M.J."/>
            <person name="Karaoz U."/>
            <person name="Brodie E.L."/>
            <person name="Williams K.H."/>
            <person name="Hubbard S.S."/>
            <person name="Banfield J.F."/>
        </authorList>
    </citation>
    <scope>NUCLEOTIDE SEQUENCE [LARGE SCALE GENOMIC DNA]</scope>
</reference>
<dbReference type="Pfam" id="PF00800">
    <property type="entry name" value="PDT"/>
    <property type="match status" value="1"/>
</dbReference>
<evidence type="ECO:0000259" key="2">
    <source>
        <dbReference type="PROSITE" id="PS51171"/>
    </source>
</evidence>
<comment type="caution">
    <text evidence="4">The sequence shown here is derived from an EMBL/GenBank/DDBJ whole genome shotgun (WGS) entry which is preliminary data.</text>
</comment>
<feature type="domain" description="Prephenate/arogenate dehydrogenase" evidence="3">
    <location>
        <begin position="2"/>
        <end position="293"/>
    </location>
</feature>
<dbReference type="GO" id="GO:0070403">
    <property type="term" value="F:NAD+ binding"/>
    <property type="evidence" value="ECO:0007669"/>
    <property type="project" value="InterPro"/>
</dbReference>
<protein>
    <submittedName>
        <fullName evidence="4">Uncharacterized protein</fullName>
    </submittedName>
</protein>
<dbReference type="InterPro" id="IPR046826">
    <property type="entry name" value="PDH_N"/>
</dbReference>
<keyword evidence="1" id="KW-0560">Oxidoreductase</keyword>
<dbReference type="GO" id="GO:0008977">
    <property type="term" value="F:prephenate dehydrogenase (NAD+) activity"/>
    <property type="evidence" value="ECO:0007669"/>
    <property type="project" value="InterPro"/>
</dbReference>
<dbReference type="SUPFAM" id="SSF53850">
    <property type="entry name" value="Periplasmic binding protein-like II"/>
    <property type="match status" value="1"/>
</dbReference>
<evidence type="ECO:0000259" key="3">
    <source>
        <dbReference type="PROSITE" id="PS51176"/>
    </source>
</evidence>